<evidence type="ECO:0000313" key="2">
    <source>
        <dbReference type="Proteomes" id="UP000613030"/>
    </source>
</evidence>
<name>A0ABS1KW83_9BACT</name>
<protein>
    <recommendedName>
        <fullName evidence="3">Addiction module protein</fullName>
    </recommendedName>
</protein>
<proteinExistence type="predicted"/>
<reference evidence="1 2" key="1">
    <citation type="submission" date="2021-01" db="EMBL/GenBank/DDBJ databases">
        <title>Chryseolinea sp. Jin1 Genome sequencing and assembly.</title>
        <authorList>
            <person name="Kim I."/>
        </authorList>
    </citation>
    <scope>NUCLEOTIDE SEQUENCE [LARGE SCALE GENOMIC DNA]</scope>
    <source>
        <strain evidence="1 2">Jin1</strain>
    </source>
</reference>
<comment type="caution">
    <text evidence="1">The sequence shown here is derived from an EMBL/GenBank/DDBJ whole genome shotgun (WGS) entry which is preliminary data.</text>
</comment>
<accession>A0ABS1KW83</accession>
<sequence>MDIHTEKLHLIEWLAELNDPKVIEEIIALKKAADKNPTDISTKQAMPLRAGDALKDIEAGNTTKLSDFRNEVKRWEKSRIELSRNKA</sequence>
<organism evidence="1 2">
    <name type="scientific">Chryseolinea lacunae</name>
    <dbReference type="NCBI Taxonomy" id="2801331"/>
    <lineage>
        <taxon>Bacteria</taxon>
        <taxon>Pseudomonadati</taxon>
        <taxon>Bacteroidota</taxon>
        <taxon>Cytophagia</taxon>
        <taxon>Cytophagales</taxon>
        <taxon>Fulvivirgaceae</taxon>
        <taxon>Chryseolinea</taxon>
    </lineage>
</organism>
<dbReference type="RefSeq" id="WP_202013150.1">
    <property type="nucleotide sequence ID" value="NZ_JAERRB010000008.1"/>
</dbReference>
<keyword evidence="2" id="KW-1185">Reference proteome</keyword>
<evidence type="ECO:0000313" key="1">
    <source>
        <dbReference type="EMBL" id="MBL0743733.1"/>
    </source>
</evidence>
<dbReference type="EMBL" id="JAERRB010000008">
    <property type="protein sequence ID" value="MBL0743733.1"/>
    <property type="molecule type" value="Genomic_DNA"/>
</dbReference>
<gene>
    <name evidence="1" type="ORF">JI741_21060</name>
</gene>
<dbReference type="Proteomes" id="UP000613030">
    <property type="component" value="Unassembled WGS sequence"/>
</dbReference>
<evidence type="ECO:0008006" key="3">
    <source>
        <dbReference type="Google" id="ProtNLM"/>
    </source>
</evidence>